<protein>
    <recommendedName>
        <fullName evidence="2">Cysteine synthase</fullName>
    </recommendedName>
</protein>
<organism evidence="1">
    <name type="scientific">Medicago truncatula</name>
    <name type="common">Barrel medic</name>
    <name type="synonym">Medicago tribuloides</name>
    <dbReference type="NCBI Taxonomy" id="3880"/>
    <lineage>
        <taxon>Eukaryota</taxon>
        <taxon>Viridiplantae</taxon>
        <taxon>Streptophyta</taxon>
        <taxon>Embryophyta</taxon>
        <taxon>Tracheophyta</taxon>
        <taxon>Spermatophyta</taxon>
        <taxon>Magnoliopsida</taxon>
        <taxon>eudicotyledons</taxon>
        <taxon>Gunneridae</taxon>
        <taxon>Pentapetalae</taxon>
        <taxon>rosids</taxon>
        <taxon>fabids</taxon>
        <taxon>Fabales</taxon>
        <taxon>Fabaceae</taxon>
        <taxon>Papilionoideae</taxon>
        <taxon>50 kb inversion clade</taxon>
        <taxon>NPAAA clade</taxon>
        <taxon>Hologalegina</taxon>
        <taxon>IRL clade</taxon>
        <taxon>Trifolieae</taxon>
        <taxon>Medicago</taxon>
    </lineage>
</organism>
<dbReference type="PANTHER" id="PTHR10314">
    <property type="entry name" value="CYSTATHIONINE BETA-SYNTHASE"/>
    <property type="match status" value="1"/>
</dbReference>
<dbReference type="InterPro" id="IPR036052">
    <property type="entry name" value="TrpB-like_PALP_sf"/>
</dbReference>
<reference evidence="1" key="1">
    <citation type="submission" date="2012-05" db="EMBL/GenBank/DDBJ databases">
        <authorList>
            <person name="Krishnakumar V."/>
            <person name="Cheung F."/>
            <person name="Xiao Y."/>
            <person name="Chan A."/>
            <person name="Moskal W.A."/>
            <person name="Town C.D."/>
        </authorList>
    </citation>
    <scope>NUCLEOTIDE SEQUENCE</scope>
</reference>
<sequence length="65" mass="6986">MARRLALEEGLLVGISSGAAAAAAITLARRPENSGKLITVIFPSFGERYLATALFSSIYEEVQRM</sequence>
<name>I3SF85_MEDTR</name>
<dbReference type="EMBL" id="BT139132">
    <property type="protein sequence ID" value="AFK38927.1"/>
    <property type="molecule type" value="mRNA"/>
</dbReference>
<dbReference type="SUPFAM" id="SSF53686">
    <property type="entry name" value="Tryptophan synthase beta subunit-like PLP-dependent enzymes"/>
    <property type="match status" value="1"/>
</dbReference>
<dbReference type="Gene3D" id="3.40.50.1100">
    <property type="match status" value="1"/>
</dbReference>
<accession>I3SF85</accession>
<dbReference type="AlphaFoldDB" id="I3SF85"/>
<proteinExistence type="evidence at transcript level"/>
<dbReference type="InterPro" id="IPR050214">
    <property type="entry name" value="Cys_Synth/Cystath_Beta-Synth"/>
</dbReference>
<evidence type="ECO:0000313" key="1">
    <source>
        <dbReference type="EMBL" id="AFK38927.1"/>
    </source>
</evidence>
<evidence type="ECO:0008006" key="2">
    <source>
        <dbReference type="Google" id="ProtNLM"/>
    </source>
</evidence>